<dbReference type="EMBL" id="JABAGO010000022">
    <property type="protein sequence ID" value="NME99058.1"/>
    <property type="molecule type" value="Genomic_DNA"/>
</dbReference>
<reference evidence="1 2" key="1">
    <citation type="submission" date="2020-04" db="EMBL/GenBank/DDBJ databases">
        <authorList>
            <person name="Hitch T.C.A."/>
            <person name="Wylensek D."/>
            <person name="Clavel T."/>
        </authorList>
    </citation>
    <scope>NUCLEOTIDE SEQUENCE [LARGE SCALE GENOMIC DNA]</scope>
    <source>
        <strain evidence="1 2">WB01_D5_05</strain>
    </source>
</reference>
<name>A0A848CV84_ANEAE</name>
<evidence type="ECO:0000313" key="1">
    <source>
        <dbReference type="EMBL" id="NME99058.1"/>
    </source>
</evidence>
<gene>
    <name evidence="1" type="ORF">HF838_12390</name>
</gene>
<proteinExistence type="predicted"/>
<comment type="caution">
    <text evidence="1">The sequence shown here is derived from an EMBL/GenBank/DDBJ whole genome shotgun (WGS) entry which is preliminary data.</text>
</comment>
<dbReference type="RefSeq" id="WP_168975388.1">
    <property type="nucleotide sequence ID" value="NZ_JABAGO010000022.1"/>
</dbReference>
<organism evidence="1 2">
    <name type="scientific">Aneurinibacillus aneurinilyticus</name>
    <name type="common">Bacillus aneurinolyticus</name>
    <dbReference type="NCBI Taxonomy" id="1391"/>
    <lineage>
        <taxon>Bacteria</taxon>
        <taxon>Bacillati</taxon>
        <taxon>Bacillota</taxon>
        <taxon>Bacilli</taxon>
        <taxon>Bacillales</taxon>
        <taxon>Paenibacillaceae</taxon>
        <taxon>Aneurinibacillus group</taxon>
        <taxon>Aneurinibacillus</taxon>
    </lineage>
</organism>
<dbReference type="AlphaFoldDB" id="A0A848CV84"/>
<protein>
    <submittedName>
        <fullName evidence="1">Uncharacterized protein</fullName>
    </submittedName>
</protein>
<evidence type="ECO:0000313" key="2">
    <source>
        <dbReference type="Proteomes" id="UP000561326"/>
    </source>
</evidence>
<dbReference type="Proteomes" id="UP000561326">
    <property type="component" value="Unassembled WGS sequence"/>
</dbReference>
<sequence>MDEDQKPNNVNGDESMEHNAVQWDVKNQQLLSEVCRCCPDSHFERRAKELPHIGCCAYEPVFTLFEVYKMIAAEKTEFFLEVLYRNPRNTIHDYEIVAGAFIHPLFYQRDSTSLESPAERYDKLRQSPHTVYKAVDERLAYAVCQFFIDGKGCGLNASFKTSICRSFICGAIEEKLSGDEREWLGKRQRAIRDEAEPFHRKYKTVFHERGWTLPNNIEEIIVYFEQLSRKQAE</sequence>
<accession>A0A848CV84</accession>